<protein>
    <submittedName>
        <fullName evidence="2">Uncharacterized protein</fullName>
    </submittedName>
</protein>
<organism evidence="2 4">
    <name type="scientific">Clostridium botulinum</name>
    <dbReference type="NCBI Taxonomy" id="1491"/>
    <lineage>
        <taxon>Bacteria</taxon>
        <taxon>Bacillati</taxon>
        <taxon>Bacillota</taxon>
        <taxon>Clostridia</taxon>
        <taxon>Eubacteriales</taxon>
        <taxon>Clostridiaceae</taxon>
        <taxon>Clostridium</taxon>
    </lineage>
</organism>
<dbReference type="OrthoDB" id="1943776at2"/>
<dbReference type="Proteomes" id="UP000473887">
    <property type="component" value="Unassembled WGS sequence"/>
</dbReference>
<keyword evidence="1" id="KW-0472">Membrane</keyword>
<dbReference type="OMA" id="ANIIWCL"/>
<dbReference type="GeneID" id="5185148"/>
<gene>
    <name evidence="2" type="ORF">EXM69_07015</name>
    <name evidence="3" type="ORF">FC794_00295</name>
</gene>
<name>A0A0M0A2W5_CLOBO</name>
<dbReference type="AlphaFoldDB" id="A0A0M0A2W5"/>
<evidence type="ECO:0000256" key="1">
    <source>
        <dbReference type="SAM" id="Phobius"/>
    </source>
</evidence>
<evidence type="ECO:0000313" key="3">
    <source>
        <dbReference type="EMBL" id="NFG15267.1"/>
    </source>
</evidence>
<proteinExistence type="predicted"/>
<reference evidence="3 5" key="2">
    <citation type="submission" date="2019-04" db="EMBL/GenBank/DDBJ databases">
        <title>Genome sequencing of Clostridium botulinum Groups I-IV and Clostridium butyricum.</title>
        <authorList>
            <person name="Brunt J."/>
            <person name="Van Vliet A.H.M."/>
            <person name="Stringer S.C."/>
            <person name="Carter A.T."/>
            <person name="Peck M.W."/>
        </authorList>
    </citation>
    <scope>NUCLEOTIDE SEQUENCE [LARGE SCALE GENOMIC DNA]</scope>
    <source>
        <strain evidence="3 5">IFR 18/037</strain>
    </source>
</reference>
<keyword evidence="1" id="KW-1133">Transmembrane helix</keyword>
<reference evidence="2 4" key="1">
    <citation type="submission" date="2019-02" db="EMBL/GenBank/DDBJ databases">
        <title>Genome sequencing of Clostridium botulinum clinical isolates.</title>
        <authorList>
            <person name="Brunt J."/>
            <person name="Van Vliet A.H.M."/>
            <person name="Stringer S.C."/>
            <person name="Grant K.A."/>
            <person name="Carter A.C."/>
            <person name="Peck M.W."/>
        </authorList>
    </citation>
    <scope>NUCLEOTIDE SEQUENCE [LARGE SCALE GENOMIC DNA]</scope>
    <source>
        <strain evidence="2 4">H142660711</strain>
    </source>
</reference>
<dbReference type="EMBL" id="SWOY01000001">
    <property type="protein sequence ID" value="NFG15267.1"/>
    <property type="molecule type" value="Genomic_DNA"/>
</dbReference>
<comment type="caution">
    <text evidence="2">The sequence shown here is derived from an EMBL/GenBank/DDBJ whole genome shotgun (WGS) entry which is preliminary data.</text>
</comment>
<dbReference type="Proteomes" id="UP000478995">
    <property type="component" value="Unassembled WGS sequence"/>
</dbReference>
<evidence type="ECO:0000313" key="5">
    <source>
        <dbReference type="Proteomes" id="UP000478995"/>
    </source>
</evidence>
<feature type="transmembrane region" description="Helical" evidence="1">
    <location>
        <begin position="36"/>
        <end position="59"/>
    </location>
</feature>
<feature type="transmembrane region" description="Helical" evidence="1">
    <location>
        <begin position="12"/>
        <end position="30"/>
    </location>
</feature>
<evidence type="ECO:0000313" key="2">
    <source>
        <dbReference type="EMBL" id="NEZ91699.1"/>
    </source>
</evidence>
<keyword evidence="1" id="KW-0812">Transmembrane</keyword>
<accession>A0A0M0A2W5</accession>
<dbReference type="EMBL" id="SGKC01000010">
    <property type="protein sequence ID" value="NEZ91699.1"/>
    <property type="molecule type" value="Genomic_DNA"/>
</dbReference>
<evidence type="ECO:0000313" key="4">
    <source>
        <dbReference type="Proteomes" id="UP000473887"/>
    </source>
</evidence>
<sequence>MNNNKYNGLTQYLVIGMIIGLFVGVVFSIIMRNNTFFAISSPGFGLSFGLLIADIIWCVKKWEK</sequence>
<dbReference type="RefSeq" id="WP_003356673.1">
    <property type="nucleotide sequence ID" value="NZ_AP014696.1"/>
</dbReference>